<gene>
    <name evidence="3" type="ORF">CMC5_062330</name>
</gene>
<dbReference type="OrthoDB" id="5488382at2"/>
<feature type="region of interest" description="Disordered" evidence="1">
    <location>
        <begin position="707"/>
        <end position="733"/>
    </location>
</feature>
<evidence type="ECO:0000256" key="2">
    <source>
        <dbReference type="SAM" id="SignalP"/>
    </source>
</evidence>
<protein>
    <recommendedName>
        <fullName evidence="5">Secreted protein</fullName>
    </recommendedName>
</protein>
<dbReference type="KEGG" id="ccro:CMC5_062330"/>
<evidence type="ECO:0000313" key="3">
    <source>
        <dbReference type="EMBL" id="AKT42011.1"/>
    </source>
</evidence>
<organism evidence="3 4">
    <name type="scientific">Chondromyces crocatus</name>
    <dbReference type="NCBI Taxonomy" id="52"/>
    <lineage>
        <taxon>Bacteria</taxon>
        <taxon>Pseudomonadati</taxon>
        <taxon>Myxococcota</taxon>
        <taxon>Polyangia</taxon>
        <taxon>Polyangiales</taxon>
        <taxon>Polyangiaceae</taxon>
        <taxon>Chondromyces</taxon>
    </lineage>
</organism>
<sequence>MLARALGLLGFAGLLACGSAVAPEVGASGRSPVAPGTRGAPVLPGQPLAGGGRWFQNGTDMMTWVRSGDAQDEAIFAGSRMVLSPGGELLEAAWEGELWATGKPIIGAIAVAPQLGGGFVHWTREEVFRSSTFTGPLQRVHLGMTRGEVRGARNDLAGVVVFTDRGPRLLPAGASETQPYPEAGVFDAVALDASRAARMDMFGRARVTRDGGRSWSDVSSETGMFVRGLVPGKDAVSLETWMGGIVFGPEGTLGRLDTAYRPRFLGSGKYFQSEPGQRERDFELLPWMWRQSTPVGAAVLGGVRLGDALALAVVSKGGARVSLRTGEASLLSSGWLSDELNCVPQAAGDAVLFLCSWDEQQTFYGSVVLRSEGGQPPVVEKLLSDDGFFAADDRGAVGFVGSCSEKARWVDPNDTSRMEWGEVVPAPVLCVRRRPGDWVERAVELEERQTMVAWVPQRDGGAVAFVTGEAGHPLPPPVGMRRVTAQGGVRVVRVDRVAPEWRIGPPTYGSQAPRGAVSLLVDRRFRVLDDGRVVGWLSAAGSGDTGSSGVSRGVTFGTDGSVVVHPLPANVAGMVVTGDHGLLIDSSGALHETVDHGRSFHAAGRSPVPPSAFTGACSSLGCTFDGVVRLGWSSVVSVGASGAAAVGASGAASAVRAAASGETVASGKVASADGRFSVSPDPGAACRSTVDIDLDQKVEPCRRTGPLLAGQEGAAPRPRLSCTPVGAPAPRPPAALTTEELRNERMNMRAAWGDELVLLRDAKAPPPDENEGAATSEEERRAGAAVRPKSGPVLRTHSLVYRVPFDLGGSVLRLNATEIGQTLGSKSYRRFTAVPLLEASGALSVLLLGEEGEAIVRPGGLTRLPGTEGRRFAEERLTMTPGLALGPDSAVLLVERYHRSALEVHGVGAQRPLFGMGPGRDGFEERLMALARHEDGAQGILVLDGDAPETVGVSRIDALKGPGPVERLAPWSTLTPGSEPACKAKGGWHALVALRPEHALAMEDGALPNVQLARYGIARVRWGRERVCVDALDVQVEETRGGSAGAAQMVMRWGSGAGGALLTSGIIQGLSCTVHPPAQGAGPGDAQARRRPVEVAP</sequence>
<dbReference type="PROSITE" id="PS51257">
    <property type="entry name" value="PROKAR_LIPOPROTEIN"/>
    <property type="match status" value="1"/>
</dbReference>
<evidence type="ECO:0008006" key="5">
    <source>
        <dbReference type="Google" id="ProtNLM"/>
    </source>
</evidence>
<evidence type="ECO:0000256" key="1">
    <source>
        <dbReference type="SAM" id="MobiDB-lite"/>
    </source>
</evidence>
<keyword evidence="2" id="KW-0732">Signal</keyword>
<dbReference type="RefSeq" id="WP_156338975.1">
    <property type="nucleotide sequence ID" value="NZ_CP012159.1"/>
</dbReference>
<accession>A0A0K1EMG2</accession>
<evidence type="ECO:0000313" key="4">
    <source>
        <dbReference type="Proteomes" id="UP000067626"/>
    </source>
</evidence>
<dbReference type="AlphaFoldDB" id="A0A0K1EMG2"/>
<name>A0A0K1EMG2_CHOCO</name>
<feature type="compositionally biased region" description="Basic and acidic residues" evidence="1">
    <location>
        <begin position="1087"/>
        <end position="1097"/>
    </location>
</feature>
<feature type="chain" id="PRO_5005459683" description="Secreted protein" evidence="2">
    <location>
        <begin position="23"/>
        <end position="1097"/>
    </location>
</feature>
<reference evidence="3 4" key="1">
    <citation type="submission" date="2015-07" db="EMBL/GenBank/DDBJ databases">
        <title>Genome analysis of myxobacterium Chondromyces crocatus Cm c5 reveals a high potential for natural compound synthesis and the genetic basis for the loss of fruiting body formation.</title>
        <authorList>
            <person name="Zaburannyi N."/>
            <person name="Bunk B."/>
            <person name="Maier J."/>
            <person name="Overmann J."/>
            <person name="Mueller R."/>
        </authorList>
    </citation>
    <scope>NUCLEOTIDE SEQUENCE [LARGE SCALE GENOMIC DNA]</scope>
    <source>
        <strain evidence="3 4">Cm c5</strain>
    </source>
</reference>
<dbReference type="Proteomes" id="UP000067626">
    <property type="component" value="Chromosome"/>
</dbReference>
<keyword evidence="4" id="KW-1185">Reference proteome</keyword>
<feature type="region of interest" description="Disordered" evidence="1">
    <location>
        <begin position="1077"/>
        <end position="1097"/>
    </location>
</feature>
<dbReference type="EMBL" id="CP012159">
    <property type="protein sequence ID" value="AKT42011.1"/>
    <property type="molecule type" value="Genomic_DNA"/>
</dbReference>
<feature type="region of interest" description="Disordered" evidence="1">
    <location>
        <begin position="762"/>
        <end position="789"/>
    </location>
</feature>
<dbReference type="STRING" id="52.CMC5_062330"/>
<proteinExistence type="predicted"/>
<feature type="compositionally biased region" description="Low complexity" evidence="1">
    <location>
        <begin position="1077"/>
        <end position="1086"/>
    </location>
</feature>
<feature type="signal peptide" evidence="2">
    <location>
        <begin position="1"/>
        <end position="22"/>
    </location>
</feature>